<name>A0A9D3W6P5_9ROSI</name>
<dbReference type="EMBL" id="JAIQCV010000003">
    <property type="protein sequence ID" value="KAH1113507.1"/>
    <property type="molecule type" value="Genomic_DNA"/>
</dbReference>
<comment type="caution">
    <text evidence="2">The sequence shown here is derived from an EMBL/GenBank/DDBJ whole genome shotgun (WGS) entry which is preliminary data.</text>
</comment>
<sequence>MNPDVLPPEWWKPHVRSSLSSIKSCPRKYSTKTSEFLYFHELVSSSNTMVKYGGTIFSGQSKMPYGSFPTAWIHKVYLDDIRNSDINYREIQKFLCQLNKPVQYKPYHKEILKAIQEYYESIPDPSKWSQDYPWYCSQINLNKIRMQENKMEEEKSEEGDNYSESSMDNAQLPHSNTNS</sequence>
<dbReference type="OrthoDB" id="982559at2759"/>
<gene>
    <name evidence="2" type="ORF">J1N35_006885</name>
</gene>
<protein>
    <submittedName>
        <fullName evidence="2">Uncharacterized protein</fullName>
    </submittedName>
</protein>
<evidence type="ECO:0000256" key="1">
    <source>
        <dbReference type="SAM" id="MobiDB-lite"/>
    </source>
</evidence>
<evidence type="ECO:0000313" key="2">
    <source>
        <dbReference type="EMBL" id="KAH1113507.1"/>
    </source>
</evidence>
<feature type="compositionally biased region" description="Polar residues" evidence="1">
    <location>
        <begin position="162"/>
        <end position="179"/>
    </location>
</feature>
<organism evidence="2 3">
    <name type="scientific">Gossypium stocksii</name>
    <dbReference type="NCBI Taxonomy" id="47602"/>
    <lineage>
        <taxon>Eukaryota</taxon>
        <taxon>Viridiplantae</taxon>
        <taxon>Streptophyta</taxon>
        <taxon>Embryophyta</taxon>
        <taxon>Tracheophyta</taxon>
        <taxon>Spermatophyta</taxon>
        <taxon>Magnoliopsida</taxon>
        <taxon>eudicotyledons</taxon>
        <taxon>Gunneridae</taxon>
        <taxon>Pentapetalae</taxon>
        <taxon>rosids</taxon>
        <taxon>malvids</taxon>
        <taxon>Malvales</taxon>
        <taxon>Malvaceae</taxon>
        <taxon>Malvoideae</taxon>
        <taxon>Gossypium</taxon>
    </lineage>
</organism>
<feature type="region of interest" description="Disordered" evidence="1">
    <location>
        <begin position="147"/>
        <end position="179"/>
    </location>
</feature>
<proteinExistence type="predicted"/>
<dbReference type="AlphaFoldDB" id="A0A9D3W6P5"/>
<reference evidence="2 3" key="1">
    <citation type="journal article" date="2021" name="Plant Biotechnol. J.">
        <title>Multi-omics assisted identification of the key and species-specific regulatory components of drought-tolerant mechanisms in Gossypium stocksii.</title>
        <authorList>
            <person name="Yu D."/>
            <person name="Ke L."/>
            <person name="Zhang D."/>
            <person name="Wu Y."/>
            <person name="Sun Y."/>
            <person name="Mei J."/>
            <person name="Sun J."/>
            <person name="Sun Y."/>
        </authorList>
    </citation>
    <scope>NUCLEOTIDE SEQUENCE [LARGE SCALE GENOMIC DNA]</scope>
    <source>
        <strain evidence="3">cv. E1</strain>
        <tissue evidence="2">Leaf</tissue>
    </source>
</reference>
<evidence type="ECO:0000313" key="3">
    <source>
        <dbReference type="Proteomes" id="UP000828251"/>
    </source>
</evidence>
<dbReference type="Proteomes" id="UP000828251">
    <property type="component" value="Unassembled WGS sequence"/>
</dbReference>
<accession>A0A9D3W6P5</accession>
<keyword evidence="3" id="KW-1185">Reference proteome</keyword>